<name>A0A934VAN4_9BACT</name>
<keyword evidence="1" id="KW-0732">Signal</keyword>
<feature type="chain" id="PRO_5037254388" description="NAD glycohydrolase translocation F5/8 type C domain-containing protein" evidence="1">
    <location>
        <begin position="21"/>
        <end position="437"/>
    </location>
</feature>
<proteinExistence type="predicted"/>
<protein>
    <recommendedName>
        <fullName evidence="2">NAD glycohydrolase translocation F5/8 type C domain-containing protein</fullName>
    </recommendedName>
</protein>
<dbReference type="InterPro" id="IPR057561">
    <property type="entry name" value="NADase_transloc"/>
</dbReference>
<dbReference type="Proteomes" id="UP000600139">
    <property type="component" value="Unassembled WGS sequence"/>
</dbReference>
<evidence type="ECO:0000313" key="3">
    <source>
        <dbReference type="EMBL" id="MBK1815330.1"/>
    </source>
</evidence>
<gene>
    <name evidence="3" type="ORF">JIN84_06880</name>
</gene>
<dbReference type="AlphaFoldDB" id="A0A934VAN4"/>
<evidence type="ECO:0000256" key="1">
    <source>
        <dbReference type="SAM" id="SignalP"/>
    </source>
</evidence>
<dbReference type="EMBL" id="JAENIK010000008">
    <property type="protein sequence ID" value="MBK1815330.1"/>
    <property type="molecule type" value="Genomic_DNA"/>
</dbReference>
<evidence type="ECO:0000259" key="2">
    <source>
        <dbReference type="Pfam" id="PF25302"/>
    </source>
</evidence>
<dbReference type="Pfam" id="PF25302">
    <property type="entry name" value="NADase_transloc"/>
    <property type="match status" value="1"/>
</dbReference>
<dbReference type="NCBIfam" id="NF047619">
    <property type="entry name" value="NADase_discoid"/>
    <property type="match status" value="1"/>
</dbReference>
<comment type="caution">
    <text evidence="3">The sequence shown here is derived from an EMBL/GenBank/DDBJ whole genome shotgun (WGS) entry which is preliminary data.</text>
</comment>
<keyword evidence="4" id="KW-1185">Reference proteome</keyword>
<reference evidence="3" key="1">
    <citation type="submission" date="2021-01" db="EMBL/GenBank/DDBJ databases">
        <title>Modified the classification status of verrucomicrobia.</title>
        <authorList>
            <person name="Feng X."/>
        </authorList>
    </citation>
    <scope>NUCLEOTIDE SEQUENCE</scope>
    <source>
        <strain evidence="3">JCM 18052</strain>
    </source>
</reference>
<feature type="signal peptide" evidence="1">
    <location>
        <begin position="1"/>
        <end position="20"/>
    </location>
</feature>
<dbReference type="RefSeq" id="WP_200350294.1">
    <property type="nucleotide sequence ID" value="NZ_BAABHZ010000012.1"/>
</dbReference>
<evidence type="ECO:0000313" key="4">
    <source>
        <dbReference type="Proteomes" id="UP000600139"/>
    </source>
</evidence>
<feature type="domain" description="NAD glycohydrolase translocation F5/8 type C" evidence="2">
    <location>
        <begin position="287"/>
        <end position="422"/>
    </location>
</feature>
<organism evidence="3 4">
    <name type="scientific">Luteolibacter yonseiensis</name>
    <dbReference type="NCBI Taxonomy" id="1144680"/>
    <lineage>
        <taxon>Bacteria</taxon>
        <taxon>Pseudomonadati</taxon>
        <taxon>Verrucomicrobiota</taxon>
        <taxon>Verrucomicrobiia</taxon>
        <taxon>Verrucomicrobiales</taxon>
        <taxon>Verrucomicrobiaceae</taxon>
        <taxon>Luteolibacter</taxon>
    </lineage>
</organism>
<dbReference type="Gene3D" id="2.60.40.3680">
    <property type="match status" value="1"/>
</dbReference>
<accession>A0A934VAN4</accession>
<sequence length="437" mass="48814">MRIHRWLAAGSVLLAQPALANGGGYFRGGVERAGDVAGFEPEETEKIRILDEKLTVALGQKSADVEVRYLMRNEMDKKVKVRFGFPVEESFDENDFGMPDQVENKKPDQPGYCRNYVITASGVSTAAKWQAEEKSGEQKPFKGLAGWLISEITFAPGEEKPVMIRFESSYPLKEWSVSDDSSTGASLFKYRLSTAACWSGTISTGRIVLKPAGIDPQELKVLKPVNRFKKEGDAWVWNFENLEPAMADDMEVEASPSVDTFPVRFGSSDGSEYVNRGGRWSMSHANYQIKASSTLPADGTHSYQAENVKTSRPDIAWSEGARGTGIGEWLEIIPEVSKPLAAIEIWPGFTSSEEYYQANARPKKISIDLNGEYQFSVDVPDRRESFRIPIKGYSKPVDKLRMTFKEVWPGSKYEDLCVSGVKLHVRLDKKPKIQPAR</sequence>